<feature type="domain" description="Peptidase S9 prolyl oligopeptidase catalytic" evidence="5">
    <location>
        <begin position="464"/>
        <end position="673"/>
    </location>
</feature>
<organism evidence="6 7">
    <name type="scientific">Gymnopilus dilepis</name>
    <dbReference type="NCBI Taxonomy" id="231916"/>
    <lineage>
        <taxon>Eukaryota</taxon>
        <taxon>Fungi</taxon>
        <taxon>Dikarya</taxon>
        <taxon>Basidiomycota</taxon>
        <taxon>Agaricomycotina</taxon>
        <taxon>Agaricomycetes</taxon>
        <taxon>Agaricomycetidae</taxon>
        <taxon>Agaricales</taxon>
        <taxon>Agaricineae</taxon>
        <taxon>Hymenogastraceae</taxon>
        <taxon>Gymnopilus</taxon>
    </lineage>
</organism>
<evidence type="ECO:0000256" key="3">
    <source>
        <dbReference type="ARBA" id="ARBA00022825"/>
    </source>
</evidence>
<keyword evidence="7" id="KW-1185">Reference proteome</keyword>
<sequence>MASALSSNLATKPLGLITPQDVAGMDSIKELKLSRDGSRVVYTAGPAYKSGDNKTSAIWVADTSTENSARPLTSGEHRDYSPVFSPSSSTEVYFLSDRGEAGGSGHLYRLSIGGSVIDVEKGVVSVVQLGDRQGVGSFAISPDGHFLAFILETKVLKKGEKETIKIWREDKFYNTLRLVDLRDSSKSSRELVSENAHVVSFTWSPDSAFIAYRLLSHADLEAKVGLLPETEKIISIASHETRDAFQYARPPRSDTVWREQGDFVFLQKRQPLELSSVDTLWSWAPSHEKLSETEAEYLAYGDTNDLSRITDLQRNSQYVVEVAENLITKLDIWEKDNKYGFTVFQTEDHFAIHDWDMILTEDGKYIFVAIKSSAVSGELSNIWSGATEYGQKGILSKKLSSHNPWFESKLVPNAKPFYWKGTDGFQLEGVISYPKDVELKKLPTIIVAHGGPASRDTLGLELAFSRWRPFLASHGYLVFSPNYRGGLGRGDSFAMAANGVGSIEWLDIEAMIEEGIAQGIVDPERIGIGSYSQGGFLAAFGVTRPNNNFKVAVIGAGVTDWGMLAATSDIPDLEANLGGGAPWRAGEPVYLKGSPIKDVKNVTAPILLVHGKDDARVPVTQAISFVRGLEREAKLEVPPKLVIYPREDHGFEERGNCEDILTRVLEHVQKYLKV</sequence>
<evidence type="ECO:0000256" key="2">
    <source>
        <dbReference type="ARBA" id="ARBA00022801"/>
    </source>
</evidence>
<keyword evidence="3" id="KW-0645">Protease</keyword>
<keyword evidence="2" id="KW-0378">Hydrolase</keyword>
<gene>
    <name evidence="6" type="ORF">CVT26_015596</name>
</gene>
<dbReference type="SUPFAM" id="SSF82171">
    <property type="entry name" value="DPP6 N-terminal domain-like"/>
    <property type="match status" value="1"/>
</dbReference>
<dbReference type="OrthoDB" id="43744at2759"/>
<dbReference type="AlphaFoldDB" id="A0A409XYK6"/>
<evidence type="ECO:0000313" key="7">
    <source>
        <dbReference type="Proteomes" id="UP000284706"/>
    </source>
</evidence>
<protein>
    <recommendedName>
        <fullName evidence="4">Dipeptidyl-peptidase V</fullName>
    </recommendedName>
</protein>
<dbReference type="InParanoid" id="A0A409XYK6"/>
<dbReference type="InterPro" id="IPR001375">
    <property type="entry name" value="Peptidase_S9_cat"/>
</dbReference>
<keyword evidence="3" id="KW-0720">Serine protease</keyword>
<evidence type="ECO:0000313" key="6">
    <source>
        <dbReference type="EMBL" id="PPQ95857.1"/>
    </source>
</evidence>
<dbReference type="InterPro" id="IPR029058">
    <property type="entry name" value="AB_hydrolase_fold"/>
</dbReference>
<dbReference type="SUPFAM" id="SSF53474">
    <property type="entry name" value="alpha/beta-Hydrolases"/>
    <property type="match status" value="1"/>
</dbReference>
<accession>A0A409XYK6</accession>
<dbReference type="EMBL" id="NHYE01001409">
    <property type="protein sequence ID" value="PPQ95857.1"/>
    <property type="molecule type" value="Genomic_DNA"/>
</dbReference>
<dbReference type="Gene3D" id="3.40.50.1820">
    <property type="entry name" value="alpha/beta hydrolase"/>
    <property type="match status" value="1"/>
</dbReference>
<name>A0A409XYK6_9AGAR</name>
<dbReference type="GO" id="GO:0004252">
    <property type="term" value="F:serine-type endopeptidase activity"/>
    <property type="evidence" value="ECO:0007669"/>
    <property type="project" value="TreeGrafter"/>
</dbReference>
<dbReference type="Proteomes" id="UP000284706">
    <property type="component" value="Unassembled WGS sequence"/>
</dbReference>
<evidence type="ECO:0000259" key="5">
    <source>
        <dbReference type="Pfam" id="PF00326"/>
    </source>
</evidence>
<dbReference type="GO" id="GO:0006508">
    <property type="term" value="P:proteolysis"/>
    <property type="evidence" value="ECO:0007669"/>
    <property type="project" value="InterPro"/>
</dbReference>
<evidence type="ECO:0000256" key="4">
    <source>
        <dbReference type="ARBA" id="ARBA00032829"/>
    </source>
</evidence>
<dbReference type="PANTHER" id="PTHR42776:SF27">
    <property type="entry name" value="DIPEPTIDYL PEPTIDASE FAMILY MEMBER 6"/>
    <property type="match status" value="1"/>
</dbReference>
<comment type="similarity">
    <text evidence="1">Belongs to the peptidase S9C family.</text>
</comment>
<comment type="caution">
    <text evidence="6">The sequence shown here is derived from an EMBL/GenBank/DDBJ whole genome shotgun (WGS) entry which is preliminary data.</text>
</comment>
<dbReference type="InterPro" id="IPR011042">
    <property type="entry name" value="6-blade_b-propeller_TolB-like"/>
</dbReference>
<dbReference type="InterPro" id="IPR011659">
    <property type="entry name" value="WD40"/>
</dbReference>
<dbReference type="Gene3D" id="2.120.10.30">
    <property type="entry name" value="TolB, C-terminal domain"/>
    <property type="match status" value="1"/>
</dbReference>
<dbReference type="Pfam" id="PF07676">
    <property type="entry name" value="PD40"/>
    <property type="match status" value="1"/>
</dbReference>
<dbReference type="STRING" id="231916.A0A409XYK6"/>
<dbReference type="Pfam" id="PF00326">
    <property type="entry name" value="Peptidase_S9"/>
    <property type="match status" value="1"/>
</dbReference>
<proteinExistence type="inferred from homology"/>
<dbReference type="PANTHER" id="PTHR42776">
    <property type="entry name" value="SERINE PEPTIDASE S9 FAMILY MEMBER"/>
    <property type="match status" value="1"/>
</dbReference>
<evidence type="ECO:0000256" key="1">
    <source>
        <dbReference type="ARBA" id="ARBA00010040"/>
    </source>
</evidence>
<reference evidence="6 7" key="1">
    <citation type="journal article" date="2018" name="Evol. Lett.">
        <title>Horizontal gene cluster transfer increased hallucinogenic mushroom diversity.</title>
        <authorList>
            <person name="Reynolds H.T."/>
            <person name="Vijayakumar V."/>
            <person name="Gluck-Thaler E."/>
            <person name="Korotkin H.B."/>
            <person name="Matheny P.B."/>
            <person name="Slot J.C."/>
        </authorList>
    </citation>
    <scope>NUCLEOTIDE SEQUENCE [LARGE SCALE GENOMIC DNA]</scope>
    <source>
        <strain evidence="6 7">SRW20</strain>
    </source>
</reference>